<keyword evidence="6 8" id="KW-0067">ATP-binding</keyword>
<dbReference type="GO" id="GO:0005524">
    <property type="term" value="F:ATP binding"/>
    <property type="evidence" value="ECO:0007669"/>
    <property type="project" value="UniProtKB-UniRule"/>
</dbReference>
<dbReference type="KEGG" id="pbor:BSF38_03618"/>
<dbReference type="InterPro" id="IPR012796">
    <property type="entry name" value="Lysidine-tRNA-synth_C"/>
</dbReference>
<dbReference type="Pfam" id="PF11734">
    <property type="entry name" value="TilS_C"/>
    <property type="match status" value="1"/>
</dbReference>
<comment type="catalytic activity">
    <reaction evidence="7 8">
        <text>cytidine(34) in tRNA(Ile2) + L-lysine + ATP = lysidine(34) in tRNA(Ile2) + AMP + diphosphate + H(+)</text>
        <dbReference type="Rhea" id="RHEA:43744"/>
        <dbReference type="Rhea" id="RHEA-COMP:10625"/>
        <dbReference type="Rhea" id="RHEA-COMP:10670"/>
        <dbReference type="ChEBI" id="CHEBI:15378"/>
        <dbReference type="ChEBI" id="CHEBI:30616"/>
        <dbReference type="ChEBI" id="CHEBI:32551"/>
        <dbReference type="ChEBI" id="CHEBI:33019"/>
        <dbReference type="ChEBI" id="CHEBI:82748"/>
        <dbReference type="ChEBI" id="CHEBI:83665"/>
        <dbReference type="ChEBI" id="CHEBI:456215"/>
        <dbReference type="EC" id="6.3.4.19"/>
    </reaction>
</comment>
<evidence type="ECO:0000256" key="4">
    <source>
        <dbReference type="ARBA" id="ARBA00022694"/>
    </source>
</evidence>
<feature type="domain" description="Lysidine-tRNA(Ile) synthetase C-terminal" evidence="9">
    <location>
        <begin position="392"/>
        <end position="467"/>
    </location>
</feature>
<keyword evidence="11" id="KW-1185">Reference proteome</keyword>
<dbReference type="SUPFAM" id="SSF56037">
    <property type="entry name" value="PheT/TilS domain"/>
    <property type="match status" value="1"/>
</dbReference>
<dbReference type="GO" id="GO:0005737">
    <property type="term" value="C:cytoplasm"/>
    <property type="evidence" value="ECO:0007669"/>
    <property type="project" value="UniProtKB-SubCell"/>
</dbReference>
<evidence type="ECO:0000259" key="9">
    <source>
        <dbReference type="SMART" id="SM00977"/>
    </source>
</evidence>
<dbReference type="PANTHER" id="PTHR43033:SF1">
    <property type="entry name" value="TRNA(ILE)-LYSIDINE SYNTHASE-RELATED"/>
    <property type="match status" value="1"/>
</dbReference>
<organism evidence="10 11">
    <name type="scientific">Paludisphaera borealis</name>
    <dbReference type="NCBI Taxonomy" id="1387353"/>
    <lineage>
        <taxon>Bacteria</taxon>
        <taxon>Pseudomonadati</taxon>
        <taxon>Planctomycetota</taxon>
        <taxon>Planctomycetia</taxon>
        <taxon>Isosphaerales</taxon>
        <taxon>Isosphaeraceae</taxon>
        <taxon>Paludisphaera</taxon>
    </lineage>
</organism>
<dbReference type="GO" id="GO:0006400">
    <property type="term" value="P:tRNA modification"/>
    <property type="evidence" value="ECO:0007669"/>
    <property type="project" value="UniProtKB-UniRule"/>
</dbReference>
<dbReference type="InterPro" id="IPR012795">
    <property type="entry name" value="tRNA_Ile_lys_synt_N"/>
</dbReference>
<dbReference type="AlphaFoldDB" id="A0A1U7CT62"/>
<keyword evidence="5 8" id="KW-0547">Nucleotide-binding</keyword>
<evidence type="ECO:0000313" key="10">
    <source>
        <dbReference type="EMBL" id="APW62086.1"/>
    </source>
</evidence>
<evidence type="ECO:0000256" key="7">
    <source>
        <dbReference type="ARBA" id="ARBA00048539"/>
    </source>
</evidence>
<dbReference type="RefSeq" id="WP_076347901.1">
    <property type="nucleotide sequence ID" value="NZ_CP019082.1"/>
</dbReference>
<dbReference type="InterPro" id="IPR012094">
    <property type="entry name" value="tRNA_Ile_lys_synt"/>
</dbReference>
<comment type="function">
    <text evidence="8">Ligates lysine onto the cytidine present at position 34 of the AUA codon-specific tRNA(Ile) that contains the anticodon CAU, in an ATP-dependent manner. Cytidine is converted to lysidine, thus changing the amino acid specificity of the tRNA from methionine to isoleucine.</text>
</comment>
<keyword evidence="2 8" id="KW-0963">Cytoplasm</keyword>
<dbReference type="GO" id="GO:0032267">
    <property type="term" value="F:tRNA(Ile)-lysidine synthase activity"/>
    <property type="evidence" value="ECO:0007669"/>
    <property type="project" value="UniProtKB-EC"/>
</dbReference>
<dbReference type="Pfam" id="PF01171">
    <property type="entry name" value="ATP_bind_3"/>
    <property type="match status" value="1"/>
</dbReference>
<sequence length="471" mass="52144">MPEDRAFDDTGRPAWLEPVRRRIAGWLESSAGADWVVAVSGGGDSVCLLRVLHRLAPELNLRLSVAHLDHGVRGEQARDDARFVEDLAGSLGLPFDLGNWRPTRAGHFEVDARTARYAWLREIAKARGASFVAVGHTRDDQAETIIHRILRGSGPRGLAGIPPRRALGPAVALVRPLLDVTRREIRDELVRLNQTCREDPTNDDVSHTRARIRHELLPRLAAEYNPQIVAALGRLGTLAAAEREALDSLIRPIESAAVRSIDPDRIVLDRRALVAHSPFVIAEIVRRAWLAVGWPEMAMTAGRWQRIAERIKEGRPSVIHIGEGVALRVDADVILLERDREPAPLDSISPVALEAPGAVDVAWAGGRLTAEIVNNASSYDETIDFDRVVFPLIVRPPAPGDLFAPLGMSGRRVPLRNLLRACRVPPSHRRAVPLLCDQSGILWVVPHRIADRVKTTERTTRRLGLRWEQKA</sequence>
<dbReference type="SUPFAM" id="SSF52402">
    <property type="entry name" value="Adenine nucleotide alpha hydrolases-like"/>
    <property type="match status" value="1"/>
</dbReference>
<reference evidence="11" key="1">
    <citation type="submission" date="2016-12" db="EMBL/GenBank/DDBJ databases">
        <title>Comparative genomics of four Isosphaeraceae planctomycetes: a common pool of plasmids and glycoside hydrolase genes.</title>
        <authorList>
            <person name="Ivanova A."/>
        </authorList>
    </citation>
    <scope>NUCLEOTIDE SEQUENCE [LARGE SCALE GENOMIC DNA]</scope>
    <source>
        <strain evidence="11">PX4</strain>
    </source>
</reference>
<comment type="domain">
    <text evidence="8">The N-terminal region contains the highly conserved SGGXDS motif, predicted to be a P-loop motif involved in ATP binding.</text>
</comment>
<evidence type="ECO:0000256" key="6">
    <source>
        <dbReference type="ARBA" id="ARBA00022840"/>
    </source>
</evidence>
<evidence type="ECO:0000256" key="2">
    <source>
        <dbReference type="ARBA" id="ARBA00022490"/>
    </source>
</evidence>
<evidence type="ECO:0000256" key="5">
    <source>
        <dbReference type="ARBA" id="ARBA00022741"/>
    </source>
</evidence>
<dbReference type="InterPro" id="IPR011063">
    <property type="entry name" value="TilS/TtcA_N"/>
</dbReference>
<dbReference type="Gene3D" id="3.40.50.620">
    <property type="entry name" value="HUPs"/>
    <property type="match status" value="1"/>
</dbReference>
<proteinExistence type="inferred from homology"/>
<evidence type="ECO:0000256" key="8">
    <source>
        <dbReference type="HAMAP-Rule" id="MF_01161"/>
    </source>
</evidence>
<feature type="binding site" evidence="8">
    <location>
        <begin position="40"/>
        <end position="45"/>
    </location>
    <ligand>
        <name>ATP</name>
        <dbReference type="ChEBI" id="CHEBI:30616"/>
    </ligand>
</feature>
<dbReference type="OrthoDB" id="9807403at2"/>
<dbReference type="NCBIfam" id="TIGR02433">
    <property type="entry name" value="lysidine_TilS_C"/>
    <property type="match status" value="1"/>
</dbReference>
<dbReference type="SMART" id="SM00977">
    <property type="entry name" value="TilS_C"/>
    <property type="match status" value="1"/>
</dbReference>
<keyword evidence="4 8" id="KW-0819">tRNA processing</keyword>
<dbReference type="NCBIfam" id="TIGR02432">
    <property type="entry name" value="lysidine_TilS_N"/>
    <property type="match status" value="1"/>
</dbReference>
<evidence type="ECO:0000256" key="1">
    <source>
        <dbReference type="ARBA" id="ARBA00004496"/>
    </source>
</evidence>
<evidence type="ECO:0000256" key="3">
    <source>
        <dbReference type="ARBA" id="ARBA00022598"/>
    </source>
</evidence>
<dbReference type="HAMAP" id="MF_01161">
    <property type="entry name" value="tRNA_Ile_lys_synt"/>
    <property type="match status" value="1"/>
</dbReference>
<evidence type="ECO:0000313" key="11">
    <source>
        <dbReference type="Proteomes" id="UP000186309"/>
    </source>
</evidence>
<dbReference type="Proteomes" id="UP000186309">
    <property type="component" value="Chromosome"/>
</dbReference>
<comment type="subcellular location">
    <subcellularLocation>
        <location evidence="1 8">Cytoplasm</location>
    </subcellularLocation>
</comment>
<comment type="similarity">
    <text evidence="8">Belongs to the tRNA(Ile)-lysidine synthase family.</text>
</comment>
<dbReference type="InterPro" id="IPR014729">
    <property type="entry name" value="Rossmann-like_a/b/a_fold"/>
</dbReference>
<dbReference type="STRING" id="1387353.BSF38_03618"/>
<name>A0A1U7CT62_9BACT</name>
<dbReference type="EMBL" id="CP019082">
    <property type="protein sequence ID" value="APW62086.1"/>
    <property type="molecule type" value="Genomic_DNA"/>
</dbReference>
<dbReference type="PANTHER" id="PTHR43033">
    <property type="entry name" value="TRNA(ILE)-LYSIDINE SYNTHASE-RELATED"/>
    <property type="match status" value="1"/>
</dbReference>
<dbReference type="EC" id="6.3.4.19" evidence="8"/>
<protein>
    <recommendedName>
        <fullName evidence="8">tRNA(Ile)-lysidine synthase</fullName>
        <ecNumber evidence="8">6.3.4.19</ecNumber>
    </recommendedName>
    <alternativeName>
        <fullName evidence="8">tRNA(Ile)-2-lysyl-cytidine synthase</fullName>
    </alternativeName>
    <alternativeName>
        <fullName evidence="8">tRNA(Ile)-lysidine synthetase</fullName>
    </alternativeName>
</protein>
<dbReference type="CDD" id="cd01992">
    <property type="entry name" value="TilS_N"/>
    <property type="match status" value="1"/>
</dbReference>
<gene>
    <name evidence="8 10" type="primary">tilS</name>
    <name evidence="10" type="ORF">BSF38_03618</name>
</gene>
<keyword evidence="3 8" id="KW-0436">Ligase</keyword>
<accession>A0A1U7CT62</accession>